<evidence type="ECO:0000313" key="2">
    <source>
        <dbReference type="EMBL" id="WEK29489.1"/>
    </source>
</evidence>
<organism evidence="2 3">
    <name type="scientific">Candidatus Pseudomonas phytovorans</name>
    <dbReference type="NCBI Taxonomy" id="3121377"/>
    <lineage>
        <taxon>Bacteria</taxon>
        <taxon>Pseudomonadati</taxon>
        <taxon>Pseudomonadota</taxon>
        <taxon>Gammaproteobacteria</taxon>
        <taxon>Pseudomonadales</taxon>
        <taxon>Pseudomonadaceae</taxon>
        <taxon>Pseudomonas</taxon>
    </lineage>
</organism>
<protein>
    <submittedName>
        <fullName evidence="2">Uncharacterized protein</fullName>
    </submittedName>
</protein>
<proteinExistence type="predicted"/>
<keyword evidence="1" id="KW-0472">Membrane</keyword>
<reference evidence="2" key="1">
    <citation type="submission" date="2023-03" db="EMBL/GenBank/DDBJ databases">
        <title>Andean soil-derived lignocellulolytic bacterial consortium as a source of novel taxa and putative plastic-active enzymes.</title>
        <authorList>
            <person name="Diaz-Garcia L."/>
            <person name="Chuvochina M."/>
            <person name="Feuerriegel G."/>
            <person name="Bunk B."/>
            <person name="Sproer C."/>
            <person name="Streit W.R."/>
            <person name="Rodriguez L.M."/>
            <person name="Overmann J."/>
            <person name="Jimenez D.J."/>
        </authorList>
    </citation>
    <scope>NUCLEOTIDE SEQUENCE</scope>
    <source>
        <strain evidence="2">MAG 876</strain>
    </source>
</reference>
<keyword evidence="1" id="KW-0812">Transmembrane</keyword>
<keyword evidence="1" id="KW-1133">Transmembrane helix</keyword>
<dbReference type="Proteomes" id="UP001216329">
    <property type="component" value="Chromosome"/>
</dbReference>
<evidence type="ECO:0000313" key="3">
    <source>
        <dbReference type="Proteomes" id="UP001216329"/>
    </source>
</evidence>
<feature type="transmembrane region" description="Helical" evidence="1">
    <location>
        <begin position="26"/>
        <end position="44"/>
    </location>
</feature>
<accession>A0AAJ5WGT7</accession>
<name>A0AAJ5WGT7_9PSED</name>
<dbReference type="AlphaFoldDB" id="A0AAJ5WGT7"/>
<evidence type="ECO:0000256" key="1">
    <source>
        <dbReference type="SAM" id="Phobius"/>
    </source>
</evidence>
<dbReference type="EMBL" id="CP119325">
    <property type="protein sequence ID" value="WEK29489.1"/>
    <property type="molecule type" value="Genomic_DNA"/>
</dbReference>
<gene>
    <name evidence="2" type="ORF">P0Y58_21670</name>
</gene>
<feature type="transmembrane region" description="Helical" evidence="1">
    <location>
        <begin position="56"/>
        <end position="77"/>
    </location>
</feature>
<sequence length="102" mass="11062">MDHVGFALTIASLVMGALCGLYRQYVIMLVTAFILGALVAQGEAAHHWMSTLSGTLLPALVWSVPAAHLGFFVTRWIPALLSRTRQKPDTATPGQDQWKTLG</sequence>